<sequence length="686" mass="79199">MRVLHWTLIIASVVRALELVDSTLASACIYYDATYDWGCGSHGNGMKAYMCRCANINWLGTVTNCMKSNSNDTGLVNHGFRHLARRCKEKGDFNYTLADMQQFYENGTKYLRAPTPRDLNNTVYTTLLVDQDTFDWYYRKFKDLTFSVERSQWFGWGLVFYWVAVVTIATIYNLNQKLFGFNIGGNFINKYLTVPTVFQRLNTKDSLLRKCFPGTWPNYLQVGVVTAFILQTIICVGVGYEMKTPHPYLTTRWFMNLDLVSYRVDLMSISLFPVIYLFGIRNNPLIPISGISFSTFNYYHKWCAYVCIILAFIHSIIWTVYSIQEGGYKTWWVDSYWQYGIGAMVLIALLGVHSIKLFRDTMYEIFLFFHKIMNIFFIVCMYYHLNILGWLGWVWSMVAIMVFDRVMRIVRIVLSGGLQSATLVDCGNGVIKMEIKKPKYLQHSPGSYSFIYFISSQDPWYFPWQSHPFTLLSAPKESGNNTLVAYFKAHKGITRHLLSKIMMSQKDSIRVKILLEGPYGNMIPQVKPVNRKFVGVAAGLGITAIHSQIMHLLPVQKSNFTNKIYWVIRDISHAEWFLNELEWIKSKNFELTIMCTSSKEFEEDTCSSYSEKKGLQSLDVQHMSGRPDLQKLIAGEVSKAMEENVDVTFISCGPTVFNGDFRTCLSRELNEKVTISVELQEESFTW</sequence>
<dbReference type="InterPro" id="IPR017927">
    <property type="entry name" value="FAD-bd_FR_type"/>
</dbReference>
<comment type="similarity">
    <text evidence="3">Belongs to the ferric reductase (FRE) family.</text>
</comment>
<dbReference type="GO" id="GO:0005886">
    <property type="term" value="C:plasma membrane"/>
    <property type="evidence" value="ECO:0007669"/>
    <property type="project" value="UniProtKB-SubCell"/>
</dbReference>
<evidence type="ECO:0000256" key="6">
    <source>
        <dbReference type="ARBA" id="ARBA00022475"/>
    </source>
</evidence>
<dbReference type="CDD" id="cd06186">
    <property type="entry name" value="NOX_Duox_like_FAD_NADP"/>
    <property type="match status" value="1"/>
</dbReference>
<feature type="transmembrane region" description="Helical" evidence="19">
    <location>
        <begin position="219"/>
        <end position="240"/>
    </location>
</feature>
<keyword evidence="20" id="KW-0732">Signal</keyword>
<organism evidence="22 23">
    <name type="scientific">Lachancea fermentati</name>
    <name type="common">Zygosaccharomyces fermentati</name>
    <dbReference type="NCBI Taxonomy" id="4955"/>
    <lineage>
        <taxon>Eukaryota</taxon>
        <taxon>Fungi</taxon>
        <taxon>Dikarya</taxon>
        <taxon>Ascomycota</taxon>
        <taxon>Saccharomycotina</taxon>
        <taxon>Saccharomycetes</taxon>
        <taxon>Saccharomycetales</taxon>
        <taxon>Saccharomycetaceae</taxon>
        <taxon>Lachancea</taxon>
    </lineage>
</organism>
<dbReference type="InterPro" id="IPR051410">
    <property type="entry name" value="Ferric/Cupric_Reductase"/>
</dbReference>
<dbReference type="PANTHER" id="PTHR32361:SF25">
    <property type="entry name" value="FERRIC_CUPRIC REDUCTASE TRANSMEMBRANE COMPONENT 1"/>
    <property type="match status" value="1"/>
</dbReference>
<evidence type="ECO:0000256" key="11">
    <source>
        <dbReference type="ARBA" id="ARBA00022857"/>
    </source>
</evidence>
<protein>
    <recommendedName>
        <fullName evidence="4">ferric-chelate reductase (NADPH)</fullName>
        <ecNumber evidence="4">1.16.1.9</ecNumber>
    </recommendedName>
</protein>
<evidence type="ECO:0000256" key="13">
    <source>
        <dbReference type="ARBA" id="ARBA00022989"/>
    </source>
</evidence>
<dbReference type="GO" id="GO:0015677">
    <property type="term" value="P:copper ion import"/>
    <property type="evidence" value="ECO:0007669"/>
    <property type="project" value="TreeGrafter"/>
</dbReference>
<keyword evidence="14" id="KW-0560">Oxidoreductase</keyword>
<keyword evidence="6" id="KW-1003">Cell membrane</keyword>
<keyword evidence="10" id="KW-0274">FAD</keyword>
<dbReference type="Pfam" id="PF08030">
    <property type="entry name" value="NAD_binding_6"/>
    <property type="match status" value="1"/>
</dbReference>
<keyword evidence="16" id="KW-0406">Ion transport</keyword>
<feature type="transmembrane region" description="Helical" evidence="19">
    <location>
        <begin position="336"/>
        <end position="358"/>
    </location>
</feature>
<dbReference type="Proteomes" id="UP000190831">
    <property type="component" value="Chromosome B"/>
</dbReference>
<proteinExistence type="inferred from homology"/>
<evidence type="ECO:0000256" key="18">
    <source>
        <dbReference type="ARBA" id="ARBA00048483"/>
    </source>
</evidence>
<keyword evidence="9 19" id="KW-0812">Transmembrane</keyword>
<evidence type="ECO:0000256" key="19">
    <source>
        <dbReference type="SAM" id="Phobius"/>
    </source>
</evidence>
<evidence type="ECO:0000256" key="10">
    <source>
        <dbReference type="ARBA" id="ARBA00022827"/>
    </source>
</evidence>
<dbReference type="AlphaFoldDB" id="A0A1G4M7U9"/>
<dbReference type="InterPro" id="IPR017938">
    <property type="entry name" value="Riboflavin_synthase-like_b-brl"/>
</dbReference>
<dbReference type="GO" id="GO:0006879">
    <property type="term" value="P:intracellular iron ion homeostasis"/>
    <property type="evidence" value="ECO:0007669"/>
    <property type="project" value="TreeGrafter"/>
</dbReference>
<keyword evidence="7" id="KW-0349">Heme</keyword>
<keyword evidence="8" id="KW-0285">Flavoprotein</keyword>
<evidence type="ECO:0000259" key="21">
    <source>
        <dbReference type="PROSITE" id="PS51384"/>
    </source>
</evidence>
<keyword evidence="15" id="KW-0408">Iron</keyword>
<evidence type="ECO:0000256" key="1">
    <source>
        <dbReference type="ARBA" id="ARBA00001974"/>
    </source>
</evidence>
<evidence type="ECO:0000256" key="8">
    <source>
        <dbReference type="ARBA" id="ARBA00022630"/>
    </source>
</evidence>
<evidence type="ECO:0000256" key="14">
    <source>
        <dbReference type="ARBA" id="ARBA00023002"/>
    </source>
</evidence>
<dbReference type="GO" id="GO:0052851">
    <property type="term" value="F:ferric-chelate reductase (NADPH) activity"/>
    <property type="evidence" value="ECO:0007669"/>
    <property type="project" value="UniProtKB-EC"/>
</dbReference>
<name>A0A1G4M7U9_LACFM</name>
<evidence type="ECO:0000256" key="15">
    <source>
        <dbReference type="ARBA" id="ARBA00023004"/>
    </source>
</evidence>
<feature type="transmembrane region" description="Helical" evidence="19">
    <location>
        <begin position="302"/>
        <end position="324"/>
    </location>
</feature>
<dbReference type="OMA" id="WGLVFYW"/>
<dbReference type="EMBL" id="LT598489">
    <property type="protein sequence ID" value="SCV99819.1"/>
    <property type="molecule type" value="Genomic_DNA"/>
</dbReference>
<dbReference type="SFLD" id="SFLDS00052">
    <property type="entry name" value="Ferric_Reductase_Domain"/>
    <property type="match status" value="1"/>
</dbReference>
<evidence type="ECO:0000313" key="22">
    <source>
        <dbReference type="EMBL" id="SCV99819.1"/>
    </source>
</evidence>
<feature type="domain" description="FAD-binding FR-type" evidence="21">
    <location>
        <begin position="399"/>
        <end position="525"/>
    </location>
</feature>
<dbReference type="PANTHER" id="PTHR32361">
    <property type="entry name" value="FERRIC/CUPRIC REDUCTASE TRANSMEMBRANE COMPONENT"/>
    <property type="match status" value="1"/>
</dbReference>
<dbReference type="SFLD" id="SFLDG01168">
    <property type="entry name" value="Ferric_reductase_subgroup_(FRE"/>
    <property type="match status" value="1"/>
</dbReference>
<evidence type="ECO:0000256" key="12">
    <source>
        <dbReference type="ARBA" id="ARBA00022982"/>
    </source>
</evidence>
<evidence type="ECO:0000256" key="3">
    <source>
        <dbReference type="ARBA" id="ARBA00006278"/>
    </source>
</evidence>
<feature type="transmembrane region" description="Helical" evidence="19">
    <location>
        <begin position="153"/>
        <end position="174"/>
    </location>
</feature>
<dbReference type="PROSITE" id="PS51384">
    <property type="entry name" value="FAD_FR"/>
    <property type="match status" value="1"/>
</dbReference>
<dbReference type="InterPro" id="IPR013121">
    <property type="entry name" value="Fe_red_NAD-bd_6"/>
</dbReference>
<accession>A0A1G4M7U9</accession>
<dbReference type="InterPro" id="IPR039261">
    <property type="entry name" value="FNR_nucleotide-bd"/>
</dbReference>
<evidence type="ECO:0000256" key="7">
    <source>
        <dbReference type="ARBA" id="ARBA00022617"/>
    </source>
</evidence>
<keyword evidence="12" id="KW-0249">Electron transport</keyword>
<evidence type="ECO:0000256" key="17">
    <source>
        <dbReference type="ARBA" id="ARBA00023136"/>
    </source>
</evidence>
<dbReference type="Pfam" id="PF08022">
    <property type="entry name" value="FAD_binding_8"/>
    <property type="match status" value="1"/>
</dbReference>
<comment type="subcellular location">
    <subcellularLocation>
        <location evidence="2">Cell membrane</location>
        <topology evidence="2">Multi-pass membrane protein</topology>
    </subcellularLocation>
</comment>
<keyword evidence="11" id="KW-0521">NADP</keyword>
<comment type="cofactor">
    <cofactor evidence="1">
        <name>FAD</name>
        <dbReference type="ChEBI" id="CHEBI:57692"/>
    </cofactor>
</comment>
<dbReference type="Gene3D" id="3.40.50.80">
    <property type="entry name" value="Nucleotide-binding domain of ferredoxin-NADP reductase (FNR) module"/>
    <property type="match status" value="1"/>
</dbReference>
<dbReference type="GO" id="GO:0006826">
    <property type="term" value="P:iron ion transport"/>
    <property type="evidence" value="ECO:0007669"/>
    <property type="project" value="TreeGrafter"/>
</dbReference>
<keyword evidence="7" id="KW-0479">Metal-binding</keyword>
<keyword evidence="5" id="KW-0813">Transport</keyword>
<keyword evidence="17 19" id="KW-0472">Membrane</keyword>
<dbReference type="SUPFAM" id="SSF52343">
    <property type="entry name" value="Ferredoxin reductase-like, C-terminal NADP-linked domain"/>
    <property type="match status" value="1"/>
</dbReference>
<feature type="transmembrane region" description="Helical" evidence="19">
    <location>
        <begin position="260"/>
        <end position="281"/>
    </location>
</feature>
<feature type="signal peptide" evidence="20">
    <location>
        <begin position="1"/>
        <end position="16"/>
    </location>
</feature>
<reference evidence="23" key="1">
    <citation type="submission" date="2016-03" db="EMBL/GenBank/DDBJ databases">
        <authorList>
            <person name="Devillers H."/>
        </authorList>
    </citation>
    <scope>NUCLEOTIDE SEQUENCE [LARGE SCALE GENOMIC DNA]</scope>
</reference>
<dbReference type="InterPro" id="IPR013112">
    <property type="entry name" value="FAD-bd_8"/>
</dbReference>
<keyword evidence="13 19" id="KW-1133">Transmembrane helix</keyword>
<comment type="catalytic activity">
    <reaction evidence="18">
        <text>2 a Fe(II)-siderophore + NADP(+) + H(+) = 2 a Fe(III)-siderophore + NADPH</text>
        <dbReference type="Rhea" id="RHEA:28795"/>
        <dbReference type="Rhea" id="RHEA-COMP:11342"/>
        <dbReference type="Rhea" id="RHEA-COMP:11344"/>
        <dbReference type="ChEBI" id="CHEBI:15378"/>
        <dbReference type="ChEBI" id="CHEBI:29033"/>
        <dbReference type="ChEBI" id="CHEBI:29034"/>
        <dbReference type="ChEBI" id="CHEBI:57783"/>
        <dbReference type="ChEBI" id="CHEBI:58349"/>
        <dbReference type="EC" id="1.16.1.9"/>
    </reaction>
</comment>
<gene>
    <name evidence="22" type="ORF">LAFE_0B03202G</name>
</gene>
<evidence type="ECO:0000256" key="9">
    <source>
        <dbReference type="ARBA" id="ARBA00022692"/>
    </source>
</evidence>
<dbReference type="Pfam" id="PF01794">
    <property type="entry name" value="Ferric_reduct"/>
    <property type="match status" value="1"/>
</dbReference>
<feature type="chain" id="PRO_5009237228" description="ferric-chelate reductase (NADPH)" evidence="20">
    <location>
        <begin position="17"/>
        <end position="686"/>
    </location>
</feature>
<dbReference type="EC" id="1.16.1.9" evidence="4"/>
<evidence type="ECO:0000256" key="16">
    <source>
        <dbReference type="ARBA" id="ARBA00023065"/>
    </source>
</evidence>
<dbReference type="InterPro" id="IPR013130">
    <property type="entry name" value="Fe3_Rdtase_TM_dom"/>
</dbReference>
<evidence type="ECO:0000256" key="4">
    <source>
        <dbReference type="ARBA" id="ARBA00012668"/>
    </source>
</evidence>
<evidence type="ECO:0000256" key="2">
    <source>
        <dbReference type="ARBA" id="ARBA00004651"/>
    </source>
</evidence>
<evidence type="ECO:0000256" key="5">
    <source>
        <dbReference type="ARBA" id="ARBA00022448"/>
    </source>
</evidence>
<dbReference type="SUPFAM" id="SSF63380">
    <property type="entry name" value="Riboflavin synthase domain-like"/>
    <property type="match status" value="1"/>
</dbReference>
<dbReference type="OrthoDB" id="167398at2759"/>
<keyword evidence="23" id="KW-1185">Reference proteome</keyword>
<evidence type="ECO:0000313" key="23">
    <source>
        <dbReference type="Proteomes" id="UP000190831"/>
    </source>
</evidence>
<evidence type="ECO:0000256" key="20">
    <source>
        <dbReference type="SAM" id="SignalP"/>
    </source>
</evidence>